<feature type="domain" description="OmpR/PhoB-type" evidence="9">
    <location>
        <begin position="124"/>
        <end position="220"/>
    </location>
</feature>
<feature type="domain" description="Response regulatory" evidence="8">
    <location>
        <begin position="2"/>
        <end position="116"/>
    </location>
</feature>
<evidence type="ECO:0000256" key="2">
    <source>
        <dbReference type="ARBA" id="ARBA00023012"/>
    </source>
</evidence>
<evidence type="ECO:0000256" key="6">
    <source>
        <dbReference type="PROSITE-ProRule" id="PRU00169"/>
    </source>
</evidence>
<dbReference type="PANTHER" id="PTHR48111">
    <property type="entry name" value="REGULATOR OF RPOS"/>
    <property type="match status" value="1"/>
</dbReference>
<keyword evidence="4 7" id="KW-0238">DNA-binding</keyword>
<sequence>MDILIVEDEPVVARQLEETLHQEAYKTVAAGSVAAAKHAMQEQNFDLILLDWNLPDGDGITLLHGWRSQKICIPVLVLSANITVDDRVHALNAGADDYLCKPHSSIELLARVRALLRRDAPLKSSKLNADDVVVDIIAREVGVAGAPVKLSLAEFDLLTLLMQHQGIVLTRFQLNEHISKDFDRISVSNLIDVHIRNIRKKLDRPELIQTVRGVGYTIKA</sequence>
<protein>
    <submittedName>
        <fullName evidence="10">Response regulator transcription factor</fullName>
    </submittedName>
</protein>
<dbReference type="PROSITE" id="PS51755">
    <property type="entry name" value="OMPR_PHOB"/>
    <property type="match status" value="1"/>
</dbReference>
<dbReference type="Gene3D" id="1.10.10.10">
    <property type="entry name" value="Winged helix-like DNA-binding domain superfamily/Winged helix DNA-binding domain"/>
    <property type="match status" value="1"/>
</dbReference>
<dbReference type="SUPFAM" id="SSF52172">
    <property type="entry name" value="CheY-like"/>
    <property type="match status" value="1"/>
</dbReference>
<dbReference type="SMART" id="SM00862">
    <property type="entry name" value="Trans_reg_C"/>
    <property type="match status" value="1"/>
</dbReference>
<dbReference type="InterPro" id="IPR039420">
    <property type="entry name" value="WalR-like"/>
</dbReference>
<dbReference type="PROSITE" id="PS50110">
    <property type="entry name" value="RESPONSE_REGULATORY"/>
    <property type="match status" value="1"/>
</dbReference>
<proteinExistence type="predicted"/>
<evidence type="ECO:0000256" key="3">
    <source>
        <dbReference type="ARBA" id="ARBA00023015"/>
    </source>
</evidence>
<dbReference type="Pfam" id="PF00486">
    <property type="entry name" value="Trans_reg_C"/>
    <property type="match status" value="1"/>
</dbReference>
<gene>
    <name evidence="10" type="ORF">WCY31_11770</name>
</gene>
<dbReference type="PANTHER" id="PTHR48111:SF1">
    <property type="entry name" value="TWO-COMPONENT RESPONSE REGULATOR ORR33"/>
    <property type="match status" value="1"/>
</dbReference>
<dbReference type="Gene3D" id="6.10.250.690">
    <property type="match status" value="1"/>
</dbReference>
<accession>A0ABZ3H9Y7</accession>
<dbReference type="SMART" id="SM00448">
    <property type="entry name" value="REC"/>
    <property type="match status" value="1"/>
</dbReference>
<dbReference type="EMBL" id="CP147920">
    <property type="protein sequence ID" value="XAU14908.1"/>
    <property type="molecule type" value="Genomic_DNA"/>
</dbReference>
<dbReference type="CDD" id="cd00383">
    <property type="entry name" value="trans_reg_C"/>
    <property type="match status" value="1"/>
</dbReference>
<dbReference type="InterPro" id="IPR001789">
    <property type="entry name" value="Sig_transdc_resp-reg_receiver"/>
</dbReference>
<evidence type="ECO:0000259" key="9">
    <source>
        <dbReference type="PROSITE" id="PS51755"/>
    </source>
</evidence>
<dbReference type="Proteomes" id="UP001447842">
    <property type="component" value="Chromosome"/>
</dbReference>
<keyword evidence="3" id="KW-0805">Transcription regulation</keyword>
<reference evidence="10 11" key="1">
    <citation type="submission" date="2024-03" db="EMBL/GenBank/DDBJ databases">
        <title>Sulfurimonas sp. HSL3-1.</title>
        <authorList>
            <person name="Wang S."/>
        </authorList>
    </citation>
    <scope>NUCLEOTIDE SEQUENCE [LARGE SCALE GENOMIC DNA]</scope>
    <source>
        <strain evidence="10 11">HSL3-1</strain>
    </source>
</reference>
<evidence type="ECO:0000256" key="5">
    <source>
        <dbReference type="ARBA" id="ARBA00023163"/>
    </source>
</evidence>
<keyword evidence="1 6" id="KW-0597">Phosphoprotein</keyword>
<dbReference type="Gene3D" id="3.40.50.2300">
    <property type="match status" value="1"/>
</dbReference>
<feature type="DNA-binding region" description="OmpR/PhoB-type" evidence="7">
    <location>
        <begin position="124"/>
        <end position="220"/>
    </location>
</feature>
<keyword evidence="2" id="KW-0902">Two-component regulatory system</keyword>
<evidence type="ECO:0000256" key="7">
    <source>
        <dbReference type="PROSITE-ProRule" id="PRU01091"/>
    </source>
</evidence>
<dbReference type="InterPro" id="IPR011006">
    <property type="entry name" value="CheY-like_superfamily"/>
</dbReference>
<keyword evidence="5" id="KW-0804">Transcription</keyword>
<name>A0ABZ3H9Y7_9BACT</name>
<keyword evidence="11" id="KW-1185">Reference proteome</keyword>
<evidence type="ECO:0000313" key="11">
    <source>
        <dbReference type="Proteomes" id="UP001447842"/>
    </source>
</evidence>
<evidence type="ECO:0000313" key="10">
    <source>
        <dbReference type="EMBL" id="XAU14908.1"/>
    </source>
</evidence>
<feature type="modified residue" description="4-aspartylphosphate" evidence="6">
    <location>
        <position position="51"/>
    </location>
</feature>
<evidence type="ECO:0000259" key="8">
    <source>
        <dbReference type="PROSITE" id="PS50110"/>
    </source>
</evidence>
<evidence type="ECO:0000256" key="4">
    <source>
        <dbReference type="ARBA" id="ARBA00023125"/>
    </source>
</evidence>
<evidence type="ECO:0000256" key="1">
    <source>
        <dbReference type="ARBA" id="ARBA00022553"/>
    </source>
</evidence>
<dbReference type="RefSeq" id="WP_345972524.1">
    <property type="nucleotide sequence ID" value="NZ_CP147920.1"/>
</dbReference>
<dbReference type="InterPro" id="IPR001867">
    <property type="entry name" value="OmpR/PhoB-type_DNA-bd"/>
</dbReference>
<dbReference type="Pfam" id="PF00072">
    <property type="entry name" value="Response_reg"/>
    <property type="match status" value="1"/>
</dbReference>
<organism evidence="10 11">
    <name type="scientific">Sulfurimonas diazotrophicus</name>
    <dbReference type="NCBI Taxonomy" id="3131939"/>
    <lineage>
        <taxon>Bacteria</taxon>
        <taxon>Pseudomonadati</taxon>
        <taxon>Campylobacterota</taxon>
        <taxon>Epsilonproteobacteria</taxon>
        <taxon>Campylobacterales</taxon>
        <taxon>Sulfurimonadaceae</taxon>
        <taxon>Sulfurimonas</taxon>
    </lineage>
</organism>
<dbReference type="InterPro" id="IPR036388">
    <property type="entry name" value="WH-like_DNA-bd_sf"/>
</dbReference>